<dbReference type="Proteomes" id="UP000267464">
    <property type="component" value="Unassembled WGS sequence"/>
</dbReference>
<evidence type="ECO:0000313" key="3">
    <source>
        <dbReference type="Proteomes" id="UP000267464"/>
    </source>
</evidence>
<dbReference type="Pfam" id="PF11445">
    <property type="entry name" value="DUF2894"/>
    <property type="match status" value="1"/>
</dbReference>
<dbReference type="RefSeq" id="WP_124542276.1">
    <property type="nucleotide sequence ID" value="NZ_QUSW01000006.1"/>
</dbReference>
<gene>
    <name evidence="2" type="ORF">DZC73_20620</name>
</gene>
<protein>
    <submittedName>
        <fullName evidence="2">DUF2894 domain-containing protein</fullName>
    </submittedName>
</protein>
<feature type="region of interest" description="Disordered" evidence="1">
    <location>
        <begin position="204"/>
        <end position="232"/>
    </location>
</feature>
<dbReference type="InterPro" id="IPR021549">
    <property type="entry name" value="DUF2894"/>
</dbReference>
<organism evidence="2 3">
    <name type="scientific">Piscinibacter terrae</name>
    <dbReference type="NCBI Taxonomy" id="2496871"/>
    <lineage>
        <taxon>Bacteria</taxon>
        <taxon>Pseudomonadati</taxon>
        <taxon>Pseudomonadota</taxon>
        <taxon>Betaproteobacteria</taxon>
        <taxon>Burkholderiales</taxon>
        <taxon>Sphaerotilaceae</taxon>
        <taxon>Piscinibacter</taxon>
    </lineage>
</organism>
<evidence type="ECO:0000313" key="2">
    <source>
        <dbReference type="EMBL" id="RQP22707.1"/>
    </source>
</evidence>
<dbReference type="EMBL" id="QUSW01000006">
    <property type="protein sequence ID" value="RQP22707.1"/>
    <property type="molecule type" value="Genomic_DNA"/>
</dbReference>
<accession>A0A3N7HKT6</accession>
<reference evidence="2 3" key="1">
    <citation type="submission" date="2018-08" db="EMBL/GenBank/DDBJ databases">
        <authorList>
            <person name="Khan S.A."/>
            <person name="Jeon C.O."/>
            <person name="Chun B.H."/>
            <person name="Jeong S.E."/>
        </authorList>
    </citation>
    <scope>NUCLEOTIDE SEQUENCE [LARGE SCALE GENOMIC DNA]</scope>
    <source>
        <strain evidence="2 3">S-16</strain>
    </source>
</reference>
<evidence type="ECO:0000256" key="1">
    <source>
        <dbReference type="SAM" id="MobiDB-lite"/>
    </source>
</evidence>
<sequence length="232" mass="24221">MNAAAQEPPTDPIASVEACRLRGGAQADAVGLGIAEALARRAAALQGEARRLLIQRLDERLHQIDARAASRRCSTATNGIATRPSALASLSALVDQLGRSTMPAAPTIPAAKSGAKQGTARPAAAPIAASPRPLKAIEEHRGTWSRLRVETRLREALARVPAGAGPLNTSHLVNRALQAMRDLSPEYLDAFMSHVDTLLRLEQASGGGDLSPRPAAHPAGKAKAVTRGTRKG</sequence>
<dbReference type="OrthoDB" id="6025757at2"/>
<reference evidence="2 3" key="2">
    <citation type="submission" date="2018-12" db="EMBL/GenBank/DDBJ databases">
        <title>Rhizobacter gummiphilus sp. nov., a rubber-degrading bacterium isolated from the soil of a botanical garden in Japan.</title>
        <authorList>
            <person name="Shunsuke S.S."/>
        </authorList>
    </citation>
    <scope>NUCLEOTIDE SEQUENCE [LARGE SCALE GENOMIC DNA]</scope>
    <source>
        <strain evidence="2 3">S-16</strain>
    </source>
</reference>
<proteinExistence type="predicted"/>
<comment type="caution">
    <text evidence="2">The sequence shown here is derived from an EMBL/GenBank/DDBJ whole genome shotgun (WGS) entry which is preliminary data.</text>
</comment>
<dbReference type="AlphaFoldDB" id="A0A3N7HKT6"/>
<name>A0A3N7HKT6_9BURK</name>
<keyword evidence="3" id="KW-1185">Reference proteome</keyword>